<proteinExistence type="predicted"/>
<dbReference type="HOGENOM" id="CLU_119487_0_0_12"/>
<name>I4B1F7_TURPD</name>
<dbReference type="AlphaFoldDB" id="I4B1F7"/>
<dbReference type="KEGG" id="tpx:Turpa_0458"/>
<dbReference type="RefSeq" id="WP_014801634.1">
    <property type="nucleotide sequence ID" value="NC_018020.1"/>
</dbReference>
<dbReference type="PROSITE" id="PS51257">
    <property type="entry name" value="PROKAR_LIPOPROTEIN"/>
    <property type="match status" value="1"/>
</dbReference>
<evidence type="ECO:0008006" key="3">
    <source>
        <dbReference type="Google" id="ProtNLM"/>
    </source>
</evidence>
<organism evidence="1 2">
    <name type="scientific">Turneriella parva (strain ATCC BAA-1111 / DSM 21527 / NCTC 11395 / H)</name>
    <name type="common">Leptospira parva</name>
    <dbReference type="NCBI Taxonomy" id="869212"/>
    <lineage>
        <taxon>Bacteria</taxon>
        <taxon>Pseudomonadati</taxon>
        <taxon>Spirochaetota</taxon>
        <taxon>Spirochaetia</taxon>
        <taxon>Leptospirales</taxon>
        <taxon>Leptospiraceae</taxon>
        <taxon>Turneriella</taxon>
    </lineage>
</organism>
<dbReference type="OrthoDB" id="343651at2"/>
<dbReference type="Proteomes" id="UP000006048">
    <property type="component" value="Chromosome"/>
</dbReference>
<sequence>MNALRLALLAMLFAACDRVKPAEMSLTSGDTRVTISWKYQNFPTELTIHEIRPGKKAELWQTGSGRDTTTTPVGEEIKGGVFAIQPGKEKNFVLAARNTTGRPIYFFAAPHHLEPAHAGLGFQFKCLCVNHLFKIKPGEIWYRVVRLRITRENRAATIDISHDIVGVDKKGREGYLVDAPEPEG</sequence>
<dbReference type="NCBIfam" id="NF047614">
    <property type="entry name" value="LIC11469_fam"/>
    <property type="match status" value="1"/>
</dbReference>
<dbReference type="STRING" id="869212.Turpa_0458"/>
<accession>I4B1F7</accession>
<reference evidence="1 2" key="1">
    <citation type="submission" date="2012-06" db="EMBL/GenBank/DDBJ databases">
        <title>The complete chromosome of genome of Turneriella parva DSM 21527.</title>
        <authorList>
            <consortium name="US DOE Joint Genome Institute (JGI-PGF)"/>
            <person name="Lucas S."/>
            <person name="Han J."/>
            <person name="Lapidus A."/>
            <person name="Bruce D."/>
            <person name="Goodwin L."/>
            <person name="Pitluck S."/>
            <person name="Peters L."/>
            <person name="Kyrpides N."/>
            <person name="Mavromatis K."/>
            <person name="Ivanova N."/>
            <person name="Mikhailova N."/>
            <person name="Chertkov O."/>
            <person name="Detter J.C."/>
            <person name="Tapia R."/>
            <person name="Han C."/>
            <person name="Land M."/>
            <person name="Hauser L."/>
            <person name="Markowitz V."/>
            <person name="Cheng J.-F."/>
            <person name="Hugenholtz P."/>
            <person name="Woyke T."/>
            <person name="Wu D."/>
            <person name="Gronow S."/>
            <person name="Wellnitz S."/>
            <person name="Brambilla E."/>
            <person name="Klenk H.-P."/>
            <person name="Eisen J.A."/>
        </authorList>
    </citation>
    <scope>NUCLEOTIDE SEQUENCE [LARGE SCALE GENOMIC DNA]</scope>
    <source>
        <strain evidence="2">ATCC BAA-1111 / DSM 21527 / NCTC 11395 / H</strain>
    </source>
</reference>
<dbReference type="PATRIC" id="fig|869212.3.peg.432"/>
<gene>
    <name evidence="1" type="ordered locus">Turpa_0458</name>
</gene>
<evidence type="ECO:0000313" key="1">
    <source>
        <dbReference type="EMBL" id="AFM11114.1"/>
    </source>
</evidence>
<keyword evidence="2" id="KW-1185">Reference proteome</keyword>
<dbReference type="EMBL" id="CP002959">
    <property type="protein sequence ID" value="AFM11114.1"/>
    <property type="molecule type" value="Genomic_DNA"/>
</dbReference>
<protein>
    <recommendedName>
        <fullName evidence="3">Lipoprotein</fullName>
    </recommendedName>
</protein>
<evidence type="ECO:0000313" key="2">
    <source>
        <dbReference type="Proteomes" id="UP000006048"/>
    </source>
</evidence>